<accession>A0QS26</accession>
<organism evidence="2 3">
    <name type="scientific">Mycolicibacterium smegmatis (strain ATCC 700084 / mc(2)155)</name>
    <name type="common">Mycobacterium smegmatis</name>
    <dbReference type="NCBI Taxonomy" id="246196"/>
    <lineage>
        <taxon>Bacteria</taxon>
        <taxon>Bacillati</taxon>
        <taxon>Actinomycetota</taxon>
        <taxon>Actinomycetes</taxon>
        <taxon>Mycobacteriales</taxon>
        <taxon>Mycobacteriaceae</taxon>
        <taxon>Mycolicibacterium</taxon>
    </lineage>
</organism>
<dbReference type="OrthoDB" id="9903645at2"/>
<sequence length="38" mass="3924">MADNSAGSHARPPTNRRRTDAVPTTGDGASTRERASVG</sequence>
<protein>
    <submittedName>
        <fullName evidence="2">Uncharacterized protein</fullName>
    </submittedName>
</protein>
<dbReference type="KEGG" id="msb:LJ00_06600"/>
<feature type="region of interest" description="Disordered" evidence="1">
    <location>
        <begin position="1"/>
        <end position="38"/>
    </location>
</feature>
<dbReference type="EMBL" id="CP000480">
    <property type="protein sequence ID" value="ABK72423.1"/>
    <property type="molecule type" value="Genomic_DNA"/>
</dbReference>
<dbReference type="KEGG" id="msm:MSMEG_1324"/>
<evidence type="ECO:0000313" key="3">
    <source>
        <dbReference type="Proteomes" id="UP000000757"/>
    </source>
</evidence>
<name>A0QS26_MYCS2</name>
<reference evidence="2 3" key="1">
    <citation type="submission" date="2006-10" db="EMBL/GenBank/DDBJ databases">
        <authorList>
            <person name="Fleischmann R.D."/>
            <person name="Dodson R.J."/>
            <person name="Haft D.H."/>
            <person name="Merkel J.S."/>
            <person name="Nelson W.C."/>
            <person name="Fraser C.M."/>
        </authorList>
    </citation>
    <scope>NUCLEOTIDE SEQUENCE [LARGE SCALE GENOMIC DNA]</scope>
    <source>
        <strain evidence="3">ATCC 700084 / mc(2)155</strain>
    </source>
</reference>
<gene>
    <name evidence="2" type="ordered locus">MSMEG_1324</name>
</gene>
<dbReference type="AlphaFoldDB" id="A0QS26"/>
<evidence type="ECO:0000256" key="1">
    <source>
        <dbReference type="SAM" id="MobiDB-lite"/>
    </source>
</evidence>
<dbReference type="PATRIC" id="fig|246196.57.peg.1335"/>
<keyword evidence="3" id="KW-1185">Reference proteome</keyword>
<proteinExistence type="predicted"/>
<dbReference type="Proteomes" id="UP000000757">
    <property type="component" value="Chromosome"/>
</dbReference>
<evidence type="ECO:0000313" key="2">
    <source>
        <dbReference type="EMBL" id="ABK72423.1"/>
    </source>
</evidence>